<keyword evidence="2" id="KW-1003">Cell membrane</keyword>
<comment type="caution">
    <text evidence="10">The sequence shown here is derived from an EMBL/GenBank/DDBJ whole genome shotgun (WGS) entry which is preliminary data.</text>
</comment>
<dbReference type="GO" id="GO:0005524">
    <property type="term" value="F:ATP binding"/>
    <property type="evidence" value="ECO:0007669"/>
    <property type="project" value="UniProtKB-KW"/>
</dbReference>
<keyword evidence="6 10" id="KW-0067">ATP-binding</keyword>
<evidence type="ECO:0000313" key="10">
    <source>
        <dbReference type="EMBL" id="RKK05649.1"/>
    </source>
</evidence>
<dbReference type="InterPro" id="IPR003593">
    <property type="entry name" value="AAA+_ATPase"/>
</dbReference>
<name>A0A3A9K2S2_9PROT</name>
<dbReference type="SMART" id="SM00382">
    <property type="entry name" value="AAA"/>
    <property type="match status" value="2"/>
</dbReference>
<evidence type="ECO:0000313" key="12">
    <source>
        <dbReference type="Proteomes" id="UP000274097"/>
    </source>
</evidence>
<evidence type="ECO:0000256" key="8">
    <source>
        <dbReference type="ARBA" id="ARBA00023136"/>
    </source>
</evidence>
<dbReference type="AlphaFoldDB" id="A0A3A9K2S2"/>
<dbReference type="CDD" id="cd03215">
    <property type="entry name" value="ABC_Carb_Monos_II"/>
    <property type="match status" value="1"/>
</dbReference>
<evidence type="ECO:0000313" key="13">
    <source>
        <dbReference type="Proteomes" id="UP000278036"/>
    </source>
</evidence>
<keyword evidence="4" id="KW-0677">Repeat</keyword>
<evidence type="ECO:0000256" key="7">
    <source>
        <dbReference type="ARBA" id="ARBA00022967"/>
    </source>
</evidence>
<dbReference type="Proteomes" id="UP000278036">
    <property type="component" value="Unassembled WGS sequence"/>
</dbReference>
<keyword evidence="7" id="KW-1278">Translocase</keyword>
<dbReference type="RefSeq" id="WP_120636898.1">
    <property type="nucleotide sequence ID" value="NZ_RAQU01000012.1"/>
</dbReference>
<dbReference type="PANTHER" id="PTHR43790">
    <property type="entry name" value="CARBOHYDRATE TRANSPORT ATP-BINDING PROTEIN MG119-RELATED"/>
    <property type="match status" value="1"/>
</dbReference>
<evidence type="ECO:0000313" key="11">
    <source>
        <dbReference type="EMBL" id="RMI25101.1"/>
    </source>
</evidence>
<dbReference type="GO" id="GO:0016887">
    <property type="term" value="F:ATP hydrolysis activity"/>
    <property type="evidence" value="ECO:0007669"/>
    <property type="project" value="InterPro"/>
</dbReference>
<evidence type="ECO:0000256" key="1">
    <source>
        <dbReference type="ARBA" id="ARBA00022448"/>
    </source>
</evidence>
<dbReference type="PANTHER" id="PTHR43790:SF1">
    <property type="entry name" value="XYLOSE IMPORT ATP-BINDING PROTEIN XYLG"/>
    <property type="match status" value="1"/>
</dbReference>
<accession>A0A3A9K2S2</accession>
<dbReference type="InterPro" id="IPR003439">
    <property type="entry name" value="ABC_transporter-like_ATP-bd"/>
</dbReference>
<dbReference type="InterPro" id="IPR017871">
    <property type="entry name" value="ABC_transporter-like_CS"/>
</dbReference>
<keyword evidence="8" id="KW-0472">Membrane</keyword>
<dbReference type="SUPFAM" id="SSF52540">
    <property type="entry name" value="P-loop containing nucleoside triphosphate hydrolases"/>
    <property type="match status" value="2"/>
</dbReference>
<dbReference type="PROSITE" id="PS50893">
    <property type="entry name" value="ABC_TRANSPORTER_2"/>
    <property type="match status" value="2"/>
</dbReference>
<dbReference type="InterPro" id="IPR050107">
    <property type="entry name" value="ABC_carbohydrate_import_ATPase"/>
</dbReference>
<organism evidence="10 13">
    <name type="scientific">Teichococcus wenyumeiae</name>
    <dbReference type="NCBI Taxonomy" id="2478470"/>
    <lineage>
        <taxon>Bacteria</taxon>
        <taxon>Pseudomonadati</taxon>
        <taxon>Pseudomonadota</taxon>
        <taxon>Alphaproteobacteria</taxon>
        <taxon>Acetobacterales</taxon>
        <taxon>Roseomonadaceae</taxon>
        <taxon>Roseomonas</taxon>
    </lineage>
</organism>
<protein>
    <submittedName>
        <fullName evidence="11">ATP-binding cassette domain-containing protein</fullName>
    </submittedName>
    <submittedName>
        <fullName evidence="10">Sugar ABC transporter ATP-binding protein</fullName>
    </submittedName>
</protein>
<evidence type="ECO:0000256" key="5">
    <source>
        <dbReference type="ARBA" id="ARBA00022741"/>
    </source>
</evidence>
<dbReference type="Proteomes" id="UP000274097">
    <property type="component" value="Unassembled WGS sequence"/>
</dbReference>
<evidence type="ECO:0000256" key="3">
    <source>
        <dbReference type="ARBA" id="ARBA00022597"/>
    </source>
</evidence>
<keyword evidence="3" id="KW-0762">Sugar transport</keyword>
<gene>
    <name evidence="10" type="ORF">D6Z83_03275</name>
    <name evidence="11" type="ORF">EBE87_10865</name>
</gene>
<keyword evidence="5" id="KW-0547">Nucleotide-binding</keyword>
<sequence>MTPPLIELRHIGKSFSAVRALEDVSLTIGRGEIHCLAGENGSGKSTLIKVISGVWQPDQGELLIDGQKMEGMTPRAAIQHGVQVIYQDFSLFGNLSVAENLALSMELQEGRKLVSWRRIRSIAQEAIRKLGVDLDLDALVETLPTAGKQLVAIARALMSDPRLLIMDEPTTALTGREVEALFRVVRDIQSRGIAVLFVSHKMREMLEISERLTVIRSGRVVAAGPISEFDEAAITRAMTGQEIAAEGYRWEGTAGGTPLLEVSGLTIPGQLEDVSLRVMPGEIVGVSGLLGSGRTELALALFGMKHGYQGQVRIDGREVRLDSVQRAIEHGIAYVPEDRLTEGLFLTQTIDRNMLATSYARLSKGGIIQRARAAREAAGMIREMAIATPTGDRPVTQLSGGNAQRVVIGRWLLNDPRLLILNGPTVGVDVGSKAGIHRKIRELARTRGLGVLMISDDLPELVDNCNRIIVLHRGRLVSDTPTEATSEAALSEQLGALA</sequence>
<feature type="domain" description="ABC transporter" evidence="9">
    <location>
        <begin position="254"/>
        <end position="498"/>
    </location>
</feature>
<dbReference type="InterPro" id="IPR027417">
    <property type="entry name" value="P-loop_NTPase"/>
</dbReference>
<dbReference type="PROSITE" id="PS00211">
    <property type="entry name" value="ABC_TRANSPORTER_1"/>
    <property type="match status" value="1"/>
</dbReference>
<feature type="domain" description="ABC transporter" evidence="9">
    <location>
        <begin position="6"/>
        <end position="242"/>
    </location>
</feature>
<evidence type="ECO:0000259" key="9">
    <source>
        <dbReference type="PROSITE" id="PS50893"/>
    </source>
</evidence>
<keyword evidence="1" id="KW-0813">Transport</keyword>
<keyword evidence="12" id="KW-1185">Reference proteome</keyword>
<dbReference type="Pfam" id="PF00005">
    <property type="entry name" value="ABC_tran"/>
    <property type="match status" value="2"/>
</dbReference>
<dbReference type="OrthoDB" id="9805029at2"/>
<dbReference type="EMBL" id="RFLX01000006">
    <property type="protein sequence ID" value="RMI25101.1"/>
    <property type="molecule type" value="Genomic_DNA"/>
</dbReference>
<dbReference type="InParanoid" id="A0A3A9K2S2"/>
<dbReference type="EMBL" id="RAQU01000012">
    <property type="protein sequence ID" value="RKK05649.1"/>
    <property type="molecule type" value="Genomic_DNA"/>
</dbReference>
<evidence type="ECO:0000256" key="4">
    <source>
        <dbReference type="ARBA" id="ARBA00022737"/>
    </source>
</evidence>
<evidence type="ECO:0000256" key="6">
    <source>
        <dbReference type="ARBA" id="ARBA00022840"/>
    </source>
</evidence>
<reference evidence="10 13" key="1">
    <citation type="submission" date="2018-09" db="EMBL/GenBank/DDBJ databases">
        <title>Roseomonas sp. nov., isolated from feces of Tibetan antelopes in the Qinghai-Tibet plateau, China.</title>
        <authorList>
            <person name="Tian Z."/>
        </authorList>
    </citation>
    <scope>NUCLEOTIDE SEQUENCE [LARGE SCALE GENOMIC DNA]</scope>
    <source>
        <strain evidence="11 12">Z23</strain>
        <strain evidence="10 13">Z24</strain>
    </source>
</reference>
<evidence type="ECO:0000256" key="2">
    <source>
        <dbReference type="ARBA" id="ARBA00022475"/>
    </source>
</evidence>
<proteinExistence type="predicted"/>
<dbReference type="CDD" id="cd03216">
    <property type="entry name" value="ABC_Carb_Monos_I"/>
    <property type="match status" value="1"/>
</dbReference>
<dbReference type="Gene3D" id="3.40.50.300">
    <property type="entry name" value="P-loop containing nucleotide triphosphate hydrolases"/>
    <property type="match status" value="2"/>
</dbReference>